<dbReference type="PRINTS" id="PR00976">
    <property type="entry name" value="RIBOSOMALS21"/>
</dbReference>
<comment type="similarity">
    <text evidence="1">Belongs to the bacterial ribosomal protein bS21 family.</text>
</comment>
<dbReference type="GO" id="GO:0003735">
    <property type="term" value="F:structural constituent of ribosome"/>
    <property type="evidence" value="ECO:0007669"/>
    <property type="project" value="InterPro"/>
</dbReference>
<gene>
    <name evidence="5" type="ORF">MNBD_NITROSPINAE05-675</name>
</gene>
<reference evidence="5" key="1">
    <citation type="submission" date="2018-06" db="EMBL/GenBank/DDBJ databases">
        <authorList>
            <person name="Zhirakovskaya E."/>
        </authorList>
    </citation>
    <scope>NUCLEOTIDE SEQUENCE</scope>
</reference>
<keyword evidence="3" id="KW-0687">Ribonucleoprotein</keyword>
<evidence type="ECO:0000256" key="2">
    <source>
        <dbReference type="ARBA" id="ARBA00022980"/>
    </source>
</evidence>
<name>A0A3B1D605_9ZZZZ</name>
<dbReference type="HAMAP" id="MF_00358">
    <property type="entry name" value="Ribosomal_bS21"/>
    <property type="match status" value="1"/>
</dbReference>
<dbReference type="EMBL" id="UOGG01000164">
    <property type="protein sequence ID" value="VAX31574.1"/>
    <property type="molecule type" value="Genomic_DNA"/>
</dbReference>
<keyword evidence="2 5" id="KW-0689">Ribosomal protein</keyword>
<dbReference type="PANTHER" id="PTHR21109:SF0">
    <property type="entry name" value="SMALL RIBOSOMAL SUBUNIT PROTEIN BS21M"/>
    <property type="match status" value="1"/>
</dbReference>
<evidence type="ECO:0000256" key="4">
    <source>
        <dbReference type="SAM" id="MobiDB-lite"/>
    </source>
</evidence>
<dbReference type="PANTHER" id="PTHR21109">
    <property type="entry name" value="MITOCHONDRIAL 28S RIBOSOMAL PROTEIN S21"/>
    <property type="match status" value="1"/>
</dbReference>
<dbReference type="Gene3D" id="1.20.5.1150">
    <property type="entry name" value="Ribosomal protein S8"/>
    <property type="match status" value="1"/>
</dbReference>
<organism evidence="5">
    <name type="scientific">hydrothermal vent metagenome</name>
    <dbReference type="NCBI Taxonomy" id="652676"/>
    <lineage>
        <taxon>unclassified sequences</taxon>
        <taxon>metagenomes</taxon>
        <taxon>ecological metagenomes</taxon>
    </lineage>
</organism>
<dbReference type="GO" id="GO:0005840">
    <property type="term" value="C:ribosome"/>
    <property type="evidence" value="ECO:0007669"/>
    <property type="project" value="UniProtKB-KW"/>
</dbReference>
<dbReference type="InterPro" id="IPR038380">
    <property type="entry name" value="Ribosomal_bS21_sf"/>
</dbReference>
<evidence type="ECO:0000256" key="1">
    <source>
        <dbReference type="ARBA" id="ARBA00006640"/>
    </source>
</evidence>
<dbReference type="Pfam" id="PF01165">
    <property type="entry name" value="Ribosomal_S21"/>
    <property type="match status" value="1"/>
</dbReference>
<dbReference type="GO" id="GO:1990904">
    <property type="term" value="C:ribonucleoprotein complex"/>
    <property type="evidence" value="ECO:0007669"/>
    <property type="project" value="UniProtKB-KW"/>
</dbReference>
<sequence>MPWQDKNILGGGEYFLEVTVYQNQVEKALKVLKRQMTKEGLLKELKRRRFYEKPSVKKKRKQKEAKKKRKAALKRRRSFAM</sequence>
<dbReference type="InterPro" id="IPR001911">
    <property type="entry name" value="Ribosomal_bS21"/>
</dbReference>
<protein>
    <submittedName>
        <fullName evidence="5">SSU ribosomal protein S21p</fullName>
    </submittedName>
</protein>
<feature type="region of interest" description="Disordered" evidence="4">
    <location>
        <begin position="52"/>
        <end position="81"/>
    </location>
</feature>
<evidence type="ECO:0000313" key="5">
    <source>
        <dbReference type="EMBL" id="VAX31574.1"/>
    </source>
</evidence>
<dbReference type="AlphaFoldDB" id="A0A3B1D605"/>
<dbReference type="NCBIfam" id="TIGR00030">
    <property type="entry name" value="S21p"/>
    <property type="match status" value="1"/>
</dbReference>
<evidence type="ECO:0000256" key="3">
    <source>
        <dbReference type="ARBA" id="ARBA00023274"/>
    </source>
</evidence>
<dbReference type="GO" id="GO:0006412">
    <property type="term" value="P:translation"/>
    <property type="evidence" value="ECO:0007669"/>
    <property type="project" value="InterPro"/>
</dbReference>
<accession>A0A3B1D605</accession>
<proteinExistence type="inferred from homology"/>